<reference evidence="1 2" key="2">
    <citation type="journal article" date="2017" name="Front. Plant Sci.">
        <title>Gene Classification and Mining of Molecular Markers Useful in Red Clover (Trifolium pratense) Breeding.</title>
        <authorList>
            <person name="Istvanek J."/>
            <person name="Dluhosova J."/>
            <person name="Dluhos P."/>
            <person name="Patkova L."/>
            <person name="Nedelnik J."/>
            <person name="Repkova J."/>
        </authorList>
    </citation>
    <scope>NUCLEOTIDE SEQUENCE [LARGE SCALE GENOMIC DNA]</scope>
    <source>
        <strain evidence="2">cv. Tatra</strain>
        <tissue evidence="1">Young leaves</tissue>
    </source>
</reference>
<dbReference type="AlphaFoldDB" id="A0A2K3MPJ8"/>
<sequence>VLILSRHLHLNLKLLSLHNLPDHTMKITMFRSQQFVRTVVITFDGRNMFACISRGKRKIGYNIGDKKQPEKKGADFDTSDAENSMVVTWLVNSMIKDISANSLCYATPKDLWDNVSQTYSDLENQSQEYEITLQLGKIRQGEDSVTKYFNCLK</sequence>
<dbReference type="EMBL" id="ASHM01010862">
    <property type="protein sequence ID" value="PNX92738.1"/>
    <property type="molecule type" value="Genomic_DNA"/>
</dbReference>
<dbReference type="PANTHER" id="PTHR37610">
    <property type="entry name" value="CCHC-TYPE DOMAIN-CONTAINING PROTEIN"/>
    <property type="match status" value="1"/>
</dbReference>
<name>A0A2K3MPJ8_TRIPR</name>
<organism evidence="1 2">
    <name type="scientific">Trifolium pratense</name>
    <name type="common">Red clover</name>
    <dbReference type="NCBI Taxonomy" id="57577"/>
    <lineage>
        <taxon>Eukaryota</taxon>
        <taxon>Viridiplantae</taxon>
        <taxon>Streptophyta</taxon>
        <taxon>Embryophyta</taxon>
        <taxon>Tracheophyta</taxon>
        <taxon>Spermatophyta</taxon>
        <taxon>Magnoliopsida</taxon>
        <taxon>eudicotyledons</taxon>
        <taxon>Gunneridae</taxon>
        <taxon>Pentapetalae</taxon>
        <taxon>rosids</taxon>
        <taxon>fabids</taxon>
        <taxon>Fabales</taxon>
        <taxon>Fabaceae</taxon>
        <taxon>Papilionoideae</taxon>
        <taxon>50 kb inversion clade</taxon>
        <taxon>NPAAA clade</taxon>
        <taxon>Hologalegina</taxon>
        <taxon>IRL clade</taxon>
        <taxon>Trifolieae</taxon>
        <taxon>Trifolium</taxon>
    </lineage>
</organism>
<gene>
    <name evidence="1" type="ORF">L195_g015879</name>
</gene>
<proteinExistence type="predicted"/>
<dbReference type="Proteomes" id="UP000236291">
    <property type="component" value="Unassembled WGS sequence"/>
</dbReference>
<reference evidence="1 2" key="1">
    <citation type="journal article" date="2014" name="Am. J. Bot.">
        <title>Genome assembly and annotation for red clover (Trifolium pratense; Fabaceae).</title>
        <authorList>
            <person name="Istvanek J."/>
            <person name="Jaros M."/>
            <person name="Krenek A."/>
            <person name="Repkova J."/>
        </authorList>
    </citation>
    <scope>NUCLEOTIDE SEQUENCE [LARGE SCALE GENOMIC DNA]</scope>
    <source>
        <strain evidence="2">cv. Tatra</strain>
        <tissue evidence="1">Young leaves</tissue>
    </source>
</reference>
<evidence type="ECO:0000313" key="2">
    <source>
        <dbReference type="Proteomes" id="UP000236291"/>
    </source>
</evidence>
<feature type="non-terminal residue" evidence="1">
    <location>
        <position position="1"/>
    </location>
</feature>
<dbReference type="PANTHER" id="PTHR37610:SF47">
    <property type="entry name" value="RETROTRANSPOSON COPIA-LIKE N-TERMINAL DOMAIN-CONTAINING PROTEIN"/>
    <property type="match status" value="1"/>
</dbReference>
<comment type="caution">
    <text evidence="1">The sequence shown here is derived from an EMBL/GenBank/DDBJ whole genome shotgun (WGS) entry which is preliminary data.</text>
</comment>
<evidence type="ECO:0000313" key="1">
    <source>
        <dbReference type="EMBL" id="PNX92738.1"/>
    </source>
</evidence>
<accession>A0A2K3MPJ8</accession>
<protein>
    <submittedName>
        <fullName evidence="1">WD repeat-containing protein 26-like</fullName>
    </submittedName>
</protein>